<evidence type="ECO:0000259" key="10">
    <source>
        <dbReference type="Pfam" id="PF01769"/>
    </source>
</evidence>
<dbReference type="Gene3D" id="1.10.357.20">
    <property type="entry name" value="SLC41 divalent cation transporters, integral membrane domain"/>
    <property type="match status" value="1"/>
</dbReference>
<proteinExistence type="inferred from homology"/>
<evidence type="ECO:0000256" key="2">
    <source>
        <dbReference type="ARBA" id="ARBA00009749"/>
    </source>
</evidence>
<keyword evidence="6 8" id="KW-1133">Transmembrane helix</keyword>
<gene>
    <name evidence="11" type="ORF">CYMTET_40381</name>
</gene>
<evidence type="ECO:0000256" key="7">
    <source>
        <dbReference type="ARBA" id="ARBA00023136"/>
    </source>
</evidence>
<dbReference type="EMBL" id="LGRX02026834">
    <property type="protein sequence ID" value="KAK3250225.1"/>
    <property type="molecule type" value="Genomic_DNA"/>
</dbReference>
<keyword evidence="3" id="KW-0813">Transport</keyword>
<feature type="domain" description="SLC41A/MgtE integral membrane" evidence="10">
    <location>
        <begin position="2"/>
        <end position="79"/>
    </location>
</feature>
<comment type="subcellular location">
    <subcellularLocation>
        <location evidence="1">Membrane</location>
        <topology evidence="1">Multi-pass membrane protein</topology>
    </subcellularLocation>
</comment>
<dbReference type="Pfam" id="PF01769">
    <property type="entry name" value="MgtE"/>
    <property type="match status" value="1"/>
</dbReference>
<dbReference type="Proteomes" id="UP001190700">
    <property type="component" value="Unassembled WGS sequence"/>
</dbReference>
<feature type="chain" id="PRO_5041951105" description="SLC41A/MgtE integral membrane domain-containing protein" evidence="9">
    <location>
        <begin position="22"/>
        <end position="86"/>
    </location>
</feature>
<dbReference type="PANTHER" id="PTHR41394:SF8">
    <property type="entry name" value="MAGNESIUM TRANSPORTER MGTE"/>
    <property type="match status" value="1"/>
</dbReference>
<comment type="caution">
    <text evidence="11">The sequence shown here is derived from an EMBL/GenBank/DDBJ whole genome shotgun (WGS) entry which is preliminary data.</text>
</comment>
<evidence type="ECO:0000256" key="1">
    <source>
        <dbReference type="ARBA" id="ARBA00004141"/>
    </source>
</evidence>
<keyword evidence="7 8" id="KW-0472">Membrane</keyword>
<organism evidence="11 12">
    <name type="scientific">Cymbomonas tetramitiformis</name>
    <dbReference type="NCBI Taxonomy" id="36881"/>
    <lineage>
        <taxon>Eukaryota</taxon>
        <taxon>Viridiplantae</taxon>
        <taxon>Chlorophyta</taxon>
        <taxon>Pyramimonadophyceae</taxon>
        <taxon>Pyramimonadales</taxon>
        <taxon>Pyramimonadaceae</taxon>
        <taxon>Cymbomonas</taxon>
    </lineage>
</organism>
<keyword evidence="9" id="KW-0732">Signal</keyword>
<dbReference type="InterPro" id="IPR036739">
    <property type="entry name" value="SLC41_membr_dom_sf"/>
</dbReference>
<evidence type="ECO:0000256" key="9">
    <source>
        <dbReference type="SAM" id="SignalP"/>
    </source>
</evidence>
<evidence type="ECO:0000256" key="8">
    <source>
        <dbReference type="SAM" id="Phobius"/>
    </source>
</evidence>
<reference evidence="11 12" key="1">
    <citation type="journal article" date="2015" name="Genome Biol. Evol.">
        <title>Comparative Genomics of a Bacterivorous Green Alga Reveals Evolutionary Causalities and Consequences of Phago-Mixotrophic Mode of Nutrition.</title>
        <authorList>
            <person name="Burns J.A."/>
            <person name="Paasch A."/>
            <person name="Narechania A."/>
            <person name="Kim E."/>
        </authorList>
    </citation>
    <scope>NUCLEOTIDE SEQUENCE [LARGE SCALE GENOMIC DNA]</scope>
    <source>
        <strain evidence="11 12">PLY_AMNH</strain>
    </source>
</reference>
<dbReference type="SUPFAM" id="SSF161093">
    <property type="entry name" value="MgtE membrane domain-like"/>
    <property type="match status" value="1"/>
</dbReference>
<feature type="signal peptide" evidence="9">
    <location>
        <begin position="1"/>
        <end position="21"/>
    </location>
</feature>
<feature type="transmembrane region" description="Helical" evidence="8">
    <location>
        <begin position="36"/>
        <end position="54"/>
    </location>
</feature>
<keyword evidence="5" id="KW-0460">Magnesium</keyword>
<evidence type="ECO:0000313" key="11">
    <source>
        <dbReference type="EMBL" id="KAK3250225.1"/>
    </source>
</evidence>
<evidence type="ECO:0000256" key="6">
    <source>
        <dbReference type="ARBA" id="ARBA00022989"/>
    </source>
</evidence>
<sequence length="86" mass="9035">MGAGLGLITFLLSFLWDGISPRVGVAVGVSLPVVSLWANCLGGLFPLCATWLGYNPAVTSAPLMTTVVDSSGLVIYFLVAKWVLHI</sequence>
<dbReference type="InterPro" id="IPR006667">
    <property type="entry name" value="SLC41_membr_dom"/>
</dbReference>
<accession>A0AAE0F4N7</accession>
<name>A0AAE0F4N7_9CHLO</name>
<evidence type="ECO:0000313" key="12">
    <source>
        <dbReference type="Proteomes" id="UP001190700"/>
    </source>
</evidence>
<keyword evidence="4 8" id="KW-0812">Transmembrane</keyword>
<comment type="similarity">
    <text evidence="2">Belongs to the SLC41A transporter family.</text>
</comment>
<keyword evidence="12" id="KW-1185">Reference proteome</keyword>
<dbReference type="GO" id="GO:0016020">
    <property type="term" value="C:membrane"/>
    <property type="evidence" value="ECO:0007669"/>
    <property type="project" value="UniProtKB-SubCell"/>
</dbReference>
<dbReference type="GO" id="GO:0008324">
    <property type="term" value="F:monoatomic cation transmembrane transporter activity"/>
    <property type="evidence" value="ECO:0007669"/>
    <property type="project" value="InterPro"/>
</dbReference>
<dbReference type="AlphaFoldDB" id="A0AAE0F4N7"/>
<evidence type="ECO:0000256" key="3">
    <source>
        <dbReference type="ARBA" id="ARBA00022448"/>
    </source>
</evidence>
<protein>
    <recommendedName>
        <fullName evidence="10">SLC41A/MgtE integral membrane domain-containing protein</fullName>
    </recommendedName>
</protein>
<evidence type="ECO:0000256" key="5">
    <source>
        <dbReference type="ARBA" id="ARBA00022842"/>
    </source>
</evidence>
<feature type="transmembrane region" description="Helical" evidence="8">
    <location>
        <begin position="66"/>
        <end position="84"/>
    </location>
</feature>
<dbReference type="PANTHER" id="PTHR41394">
    <property type="entry name" value="MAGNESIUM TRANSPORTER MGTE"/>
    <property type="match status" value="1"/>
</dbReference>
<evidence type="ECO:0000256" key="4">
    <source>
        <dbReference type="ARBA" id="ARBA00022692"/>
    </source>
</evidence>